<proteinExistence type="predicted"/>
<comment type="caution">
    <text evidence="2">The sequence shown here is derived from an EMBL/GenBank/DDBJ whole genome shotgun (WGS) entry which is preliminary data.</text>
</comment>
<feature type="compositionally biased region" description="Low complexity" evidence="1">
    <location>
        <begin position="16"/>
        <end position="28"/>
    </location>
</feature>
<evidence type="ECO:0000313" key="2">
    <source>
        <dbReference type="EMBL" id="EUA16249.1"/>
    </source>
</evidence>
<gene>
    <name evidence="2" type="ORF">I553_1224</name>
</gene>
<feature type="region of interest" description="Disordered" evidence="1">
    <location>
        <begin position="1"/>
        <end position="66"/>
    </location>
</feature>
<accession>X7ZA59</accession>
<dbReference type="EMBL" id="JAOB01000080">
    <property type="protein sequence ID" value="EUA16249.1"/>
    <property type="molecule type" value="Genomic_DNA"/>
</dbReference>
<evidence type="ECO:0000256" key="1">
    <source>
        <dbReference type="SAM" id="MobiDB-lite"/>
    </source>
</evidence>
<dbReference type="AlphaFoldDB" id="X7ZA59"/>
<protein>
    <submittedName>
        <fullName evidence="2">Uncharacterized protein</fullName>
    </submittedName>
</protein>
<sequence>MHGEDFAAPGHTAPPSAMRGSRQSSAARRASRPHRIDRRRDGPGDPLRTGTGYRDRQPEAALASST</sequence>
<reference evidence="2" key="1">
    <citation type="submission" date="2014-01" db="EMBL/GenBank/DDBJ databases">
        <authorList>
            <person name="Brown-Elliot B."/>
            <person name="Wallace R."/>
            <person name="Lenaerts A."/>
            <person name="Ordway D."/>
            <person name="DeGroote M.A."/>
            <person name="Parker T."/>
            <person name="Sizemore C."/>
            <person name="Tallon L.J."/>
            <person name="Sadzewicz L.K."/>
            <person name="Sengamalay N."/>
            <person name="Fraser C.M."/>
            <person name="Hine E."/>
            <person name="Shefchek K.A."/>
            <person name="Das S.P."/>
            <person name="Tettelin H."/>
        </authorList>
    </citation>
    <scope>NUCLEOTIDE SEQUENCE [LARGE SCALE GENOMIC DNA]</scope>
    <source>
        <strain evidence="2">4042</strain>
    </source>
</reference>
<name>X7ZA59_MYCXE</name>
<organism evidence="2">
    <name type="scientific">Mycobacterium xenopi 4042</name>
    <dbReference type="NCBI Taxonomy" id="1299334"/>
    <lineage>
        <taxon>Bacteria</taxon>
        <taxon>Bacillati</taxon>
        <taxon>Actinomycetota</taxon>
        <taxon>Actinomycetes</taxon>
        <taxon>Mycobacteriales</taxon>
        <taxon>Mycobacteriaceae</taxon>
        <taxon>Mycobacterium</taxon>
    </lineage>
</organism>